<feature type="domain" description="F-box" evidence="1">
    <location>
        <begin position="1"/>
        <end position="45"/>
    </location>
</feature>
<proteinExistence type="predicted"/>
<accession>A0A163AKX4</accession>
<dbReference type="RefSeq" id="XP_018292261.1">
    <property type="nucleotide sequence ID" value="XM_018441189.1"/>
</dbReference>
<keyword evidence="3" id="KW-1185">Reference proteome</keyword>
<evidence type="ECO:0000259" key="1">
    <source>
        <dbReference type="PROSITE" id="PS50181"/>
    </source>
</evidence>
<dbReference type="InterPro" id="IPR032675">
    <property type="entry name" value="LRR_dom_sf"/>
</dbReference>
<dbReference type="Gene3D" id="1.20.1280.50">
    <property type="match status" value="1"/>
</dbReference>
<protein>
    <recommendedName>
        <fullName evidence="1">F-box domain-containing protein</fullName>
    </recommendedName>
</protein>
<evidence type="ECO:0000313" key="3">
    <source>
        <dbReference type="Proteomes" id="UP000077315"/>
    </source>
</evidence>
<dbReference type="Pfam" id="PF00646">
    <property type="entry name" value="F-box"/>
    <property type="match status" value="1"/>
</dbReference>
<sequence>MSIPELPFEIINKIAHFVPRKDRVECITVCSLWRAGFQESLWTEINIRDAKHLDYICGLSTDQLNIYKVYGRCTRTLHLPSFSYIDKKQFSVLQNYFQEIQCLYAPEESLSTIIRDQQSDWSIWGSLKYLKLCIPKTHLCGRVREVFGILSVLPLLSQLDLTTSGSGDIHTYVLEDFETIHQNLPLLRDLSIRPNLGKFSSHDLVGITKVAPAKHLSHMKTRFDGSELKWLDYFSTKYPNLQTLELEDSMDVESKYIEHVKDLQTVYQALGVFPRLKSLEVSSRQSENVACFNLWKIIQRLSLPIKKLRLELSNSGSSQIKRQISLCYQSFGESLEEFAFKDPSFLPCNLDIPNKLGVWPRLVTLELDIQHASFPVDIILYKCKTLKSIRLSAAKIFIMEPIYSATQHHGLVSIHLRKTNVSAAVFSYISACCLKLSRMSLLDVCIFGPTSQFTGHLSICMKYTRFSHLYFKNVLFSSSVQNWCSDTAINILIFSQSSVLKPQEIIPDKYQSVKYDNPTQDSSSRWFHTYSIDTSDLPKSEVRILNIEEIQHAQKYFDSYRTNARKEIYSEDVLRSSTGQLSKELWKFDLSRGYASFYCDYTESYCLDFTPKPYE</sequence>
<dbReference type="EMBL" id="KV440979">
    <property type="protein sequence ID" value="OAD74221.1"/>
    <property type="molecule type" value="Genomic_DNA"/>
</dbReference>
<organism evidence="2 3">
    <name type="scientific">Phycomyces blakesleeanus (strain ATCC 8743b / DSM 1359 / FGSC 10004 / NBRC 33097 / NRRL 1555)</name>
    <dbReference type="NCBI Taxonomy" id="763407"/>
    <lineage>
        <taxon>Eukaryota</taxon>
        <taxon>Fungi</taxon>
        <taxon>Fungi incertae sedis</taxon>
        <taxon>Mucoromycota</taxon>
        <taxon>Mucoromycotina</taxon>
        <taxon>Mucoromycetes</taxon>
        <taxon>Mucorales</taxon>
        <taxon>Phycomycetaceae</taxon>
        <taxon>Phycomyces</taxon>
    </lineage>
</organism>
<evidence type="ECO:0000313" key="2">
    <source>
        <dbReference type="EMBL" id="OAD74221.1"/>
    </source>
</evidence>
<dbReference type="InParanoid" id="A0A163AKX4"/>
<dbReference type="SUPFAM" id="SSF81383">
    <property type="entry name" value="F-box domain"/>
    <property type="match status" value="1"/>
</dbReference>
<dbReference type="SMART" id="SM00256">
    <property type="entry name" value="FBOX"/>
    <property type="match status" value="1"/>
</dbReference>
<dbReference type="AlphaFoldDB" id="A0A163AKX4"/>
<dbReference type="OrthoDB" id="2275011at2759"/>
<dbReference type="VEuPathDB" id="FungiDB:PHYBLDRAFT_63827"/>
<dbReference type="Proteomes" id="UP000077315">
    <property type="component" value="Unassembled WGS sequence"/>
</dbReference>
<reference evidence="3" key="1">
    <citation type="submission" date="2015-06" db="EMBL/GenBank/DDBJ databases">
        <title>Expansion of signal transduction pathways in fungi by whole-genome duplication.</title>
        <authorList>
            <consortium name="DOE Joint Genome Institute"/>
            <person name="Corrochano L.M."/>
            <person name="Kuo A."/>
            <person name="Marcet-Houben M."/>
            <person name="Polaino S."/>
            <person name="Salamov A."/>
            <person name="Villalobos J.M."/>
            <person name="Alvarez M.I."/>
            <person name="Avalos J."/>
            <person name="Benito E.P."/>
            <person name="Benoit I."/>
            <person name="Burger G."/>
            <person name="Camino L.P."/>
            <person name="Canovas D."/>
            <person name="Cerda-Olmedo E."/>
            <person name="Cheng J.-F."/>
            <person name="Dominguez A."/>
            <person name="Elias M."/>
            <person name="Eslava A.P."/>
            <person name="Glaser F."/>
            <person name="Grimwood J."/>
            <person name="Gutierrez G."/>
            <person name="Heitman J."/>
            <person name="Henrissat B."/>
            <person name="Iturriaga E.A."/>
            <person name="Lang B.F."/>
            <person name="Lavin J.L."/>
            <person name="Lee S."/>
            <person name="Li W."/>
            <person name="Lindquist E."/>
            <person name="Lopez-Garcia S."/>
            <person name="Luque E.M."/>
            <person name="Marcos A.T."/>
            <person name="Martin J."/>
            <person name="McCluskey K."/>
            <person name="Medina H.R."/>
            <person name="Miralles-Duran A."/>
            <person name="Miyazaki A."/>
            <person name="Munoz-Torres E."/>
            <person name="Oguiza J.A."/>
            <person name="Ohm R."/>
            <person name="Olmedo M."/>
            <person name="Orejas M."/>
            <person name="Ortiz-Castellanos L."/>
            <person name="Pisabarro A.G."/>
            <person name="Rodriguez-Romero J."/>
            <person name="Ruiz-Herrera J."/>
            <person name="Ruiz-Vazquez R."/>
            <person name="Sanz C."/>
            <person name="Schackwitz W."/>
            <person name="Schmutz J."/>
            <person name="Shahriari M."/>
            <person name="Shelest E."/>
            <person name="Silva-Franco F."/>
            <person name="Soanes D."/>
            <person name="Syed K."/>
            <person name="Tagua V.G."/>
            <person name="Talbot N.J."/>
            <person name="Thon M."/>
            <person name="De vries R.P."/>
            <person name="Wiebenga A."/>
            <person name="Yadav J.S."/>
            <person name="Braun E.L."/>
            <person name="Baker S."/>
            <person name="Garre V."/>
            <person name="Horwitz B."/>
            <person name="Torres-Martinez S."/>
            <person name="Idnurm A."/>
            <person name="Herrera-Estrella A."/>
            <person name="Gabaldon T."/>
            <person name="Grigoriev I.V."/>
        </authorList>
    </citation>
    <scope>NUCLEOTIDE SEQUENCE [LARGE SCALE GENOMIC DNA]</scope>
    <source>
        <strain evidence="3">NRRL 1555(-)</strain>
    </source>
</reference>
<gene>
    <name evidence="2" type="ORF">PHYBLDRAFT_63827</name>
</gene>
<name>A0A163AKX4_PHYB8</name>
<dbReference type="InterPro" id="IPR001810">
    <property type="entry name" value="F-box_dom"/>
</dbReference>
<dbReference type="SUPFAM" id="SSF52047">
    <property type="entry name" value="RNI-like"/>
    <property type="match status" value="1"/>
</dbReference>
<dbReference type="GeneID" id="29002095"/>
<dbReference type="Gene3D" id="3.80.10.10">
    <property type="entry name" value="Ribonuclease Inhibitor"/>
    <property type="match status" value="1"/>
</dbReference>
<dbReference type="PROSITE" id="PS50181">
    <property type="entry name" value="FBOX"/>
    <property type="match status" value="1"/>
</dbReference>
<dbReference type="InterPro" id="IPR036047">
    <property type="entry name" value="F-box-like_dom_sf"/>
</dbReference>